<dbReference type="Proteomes" id="UP001529201">
    <property type="component" value="Unassembled WGS sequence"/>
</dbReference>
<feature type="binding site" evidence="17">
    <location>
        <position position="425"/>
    </location>
    <ligand>
        <name>acetyl-CoA</name>
        <dbReference type="ChEBI" id="CHEBI:57288"/>
    </ligand>
</feature>
<dbReference type="Pfam" id="PF00483">
    <property type="entry name" value="NTP_transferase"/>
    <property type="match status" value="1"/>
</dbReference>
<feature type="binding site" evidence="17">
    <location>
        <position position="142"/>
    </location>
    <ligand>
        <name>UDP-N-acetyl-alpha-D-glucosamine</name>
        <dbReference type="ChEBI" id="CHEBI:57705"/>
    </ligand>
</feature>
<dbReference type="HAMAP" id="MF_01631">
    <property type="entry name" value="GlmU"/>
    <property type="match status" value="1"/>
</dbReference>
<evidence type="ECO:0000259" key="18">
    <source>
        <dbReference type="Pfam" id="PF00483"/>
    </source>
</evidence>
<accession>A0A5B8T6W7</accession>
<evidence type="ECO:0000256" key="8">
    <source>
        <dbReference type="ARBA" id="ARBA00022842"/>
    </source>
</evidence>
<dbReference type="InterPro" id="IPR038009">
    <property type="entry name" value="GlmU_C_LbH"/>
</dbReference>
<dbReference type="PANTHER" id="PTHR43584">
    <property type="entry name" value="NUCLEOTIDYL TRANSFERASE"/>
    <property type="match status" value="1"/>
</dbReference>
<evidence type="ECO:0000256" key="7">
    <source>
        <dbReference type="ARBA" id="ARBA00022737"/>
    </source>
</evidence>
<evidence type="ECO:0000256" key="12">
    <source>
        <dbReference type="ARBA" id="ARBA00023315"/>
    </source>
</evidence>
<comment type="catalytic activity">
    <reaction evidence="14 17">
        <text>alpha-D-glucosamine 1-phosphate + acetyl-CoA = N-acetyl-alpha-D-glucosamine 1-phosphate + CoA + H(+)</text>
        <dbReference type="Rhea" id="RHEA:13725"/>
        <dbReference type="ChEBI" id="CHEBI:15378"/>
        <dbReference type="ChEBI" id="CHEBI:57287"/>
        <dbReference type="ChEBI" id="CHEBI:57288"/>
        <dbReference type="ChEBI" id="CHEBI:57776"/>
        <dbReference type="ChEBI" id="CHEBI:58516"/>
        <dbReference type="EC" id="2.3.1.157"/>
    </reaction>
</comment>
<sequence length="459" mass="49327">MSKDEINVLILAAGQGSRMKSATPKVLHRVAGQTMIDWVLASVSTLHASQLITVIGVGAQRVQEHVGDRSKFVSQMVQLGTGHAVQQAQSELKDSDGVTLIMSGDTPMFRPETLSELVAEHQNSNNAVTVLTAIAEDPTGYGRIVRGDDDTVIKIVEQKDASVTERHIKEINTGVYVFDNQLLFDALSKVENNNAQGEYYLPDTLDILRHDGQQIGAHTLHDFTESLGVNDRVALATANQIMHGRINHELMVSGVELIDPTSTYIDKTVKIAADTVIEGGVTILGDTVIGTGNLITQGSRIENSLIGDNNVITASHLESAQLANGVTVGPYAHLRPQTDLADNVHIGNFVEVKDAKLGRDTKSGHLTYIGNATVGEDVNIGAGSIFVNYDGVNKFYSTVGDHAFIGSNTKIVAPVSIADEAITAAGSTVTEDVPKHAMAIARERQTNKADFWARMPHKQ</sequence>
<keyword evidence="13 17" id="KW-0961">Cell wall biogenesis/degradation</keyword>
<dbReference type="RefSeq" id="WP_010275635.1">
    <property type="nucleotide sequence ID" value="NZ_CP042383.1"/>
</dbReference>
<comment type="catalytic activity">
    <reaction evidence="15 17">
        <text>N-acetyl-alpha-D-glucosamine 1-phosphate + UTP + H(+) = UDP-N-acetyl-alpha-D-glucosamine + diphosphate</text>
        <dbReference type="Rhea" id="RHEA:13509"/>
        <dbReference type="ChEBI" id="CHEBI:15378"/>
        <dbReference type="ChEBI" id="CHEBI:33019"/>
        <dbReference type="ChEBI" id="CHEBI:46398"/>
        <dbReference type="ChEBI" id="CHEBI:57705"/>
        <dbReference type="ChEBI" id="CHEBI:57776"/>
        <dbReference type="EC" id="2.7.7.23"/>
    </reaction>
</comment>
<dbReference type="EMBL" id="CP042383">
    <property type="protein sequence ID" value="QEA42918.1"/>
    <property type="molecule type" value="Genomic_DNA"/>
</dbReference>
<dbReference type="GO" id="GO:0008360">
    <property type="term" value="P:regulation of cell shape"/>
    <property type="evidence" value="ECO:0007669"/>
    <property type="project" value="UniProtKB-KW"/>
</dbReference>
<feature type="binding site" evidence="17">
    <location>
        <position position="105"/>
    </location>
    <ligand>
        <name>Mg(2+)</name>
        <dbReference type="ChEBI" id="CHEBI:18420"/>
    </ligand>
</feature>
<dbReference type="GeneID" id="64345299"/>
<keyword evidence="9 17" id="KW-0133">Cell shape</keyword>
<keyword evidence="5 17" id="KW-0548">Nucleotidyltransferase</keyword>
<feature type="binding site" evidence="17">
    <location>
        <position position="335"/>
    </location>
    <ligand>
        <name>UDP-N-acetyl-alpha-D-glucosamine</name>
        <dbReference type="ChEBI" id="CHEBI:57705"/>
    </ligand>
</feature>
<reference evidence="19 22" key="2">
    <citation type="submission" date="2023-02" db="EMBL/GenBank/DDBJ databases">
        <title>Antimicrobial susceptibility testing and tentative epidemiological cut-off values for Lactobacillaceae family species intended for ingestion.</title>
        <authorList>
            <person name="Noehr-Meldgaard K."/>
            <person name="Struve C."/>
            <person name="Ingmer H."/>
            <person name="Koza A."/>
            <person name="Al-Nakeeb K."/>
            <person name="Agersoe Y."/>
        </authorList>
    </citation>
    <scope>NUCLEOTIDE SEQUENCE [LARGE SCALE GENOMIC DNA]</scope>
    <source>
        <strain evidence="19 22">DSM 20193</strain>
    </source>
</reference>
<feature type="binding site" evidence="17">
    <location>
        <position position="368"/>
    </location>
    <ligand>
        <name>UDP-N-acetyl-alpha-D-glucosamine</name>
        <dbReference type="ChEBI" id="CHEBI:57705"/>
    </ligand>
</feature>
<evidence type="ECO:0000256" key="1">
    <source>
        <dbReference type="ARBA" id="ARBA00005166"/>
    </source>
</evidence>
<dbReference type="Proteomes" id="UP000321296">
    <property type="component" value="Chromosome"/>
</dbReference>
<feature type="binding site" evidence="17">
    <location>
        <position position="157"/>
    </location>
    <ligand>
        <name>UDP-N-acetyl-alpha-D-glucosamine</name>
        <dbReference type="ChEBI" id="CHEBI:57705"/>
    </ligand>
</feature>
<dbReference type="InterPro" id="IPR005835">
    <property type="entry name" value="NTP_transferase_dom"/>
</dbReference>
<dbReference type="GO" id="GO:0000287">
    <property type="term" value="F:magnesium ion binding"/>
    <property type="evidence" value="ECO:0007669"/>
    <property type="project" value="UniProtKB-UniRule"/>
</dbReference>
<feature type="binding site" evidence="17">
    <location>
        <position position="230"/>
    </location>
    <ligand>
        <name>UDP-N-acetyl-alpha-D-glucosamine</name>
        <dbReference type="ChEBI" id="CHEBI:57705"/>
    </ligand>
</feature>
<comment type="pathway">
    <text evidence="2 17">Nucleotide-sugar biosynthesis; UDP-N-acetyl-alpha-D-glucosamine biosynthesis; UDP-N-acetyl-alpha-D-glucosamine from N-acetyl-alpha-D-glucosamine 1-phosphate: step 1/1.</text>
</comment>
<evidence type="ECO:0000256" key="6">
    <source>
        <dbReference type="ARBA" id="ARBA00022723"/>
    </source>
</evidence>
<evidence type="ECO:0000256" key="9">
    <source>
        <dbReference type="ARBA" id="ARBA00022960"/>
    </source>
</evidence>
<dbReference type="Gene3D" id="3.90.550.10">
    <property type="entry name" value="Spore Coat Polysaccharide Biosynthesis Protein SpsA, Chain A"/>
    <property type="match status" value="1"/>
</dbReference>
<dbReference type="NCBIfam" id="NF010934">
    <property type="entry name" value="PRK14354.1"/>
    <property type="match status" value="1"/>
</dbReference>
<feature type="binding site" evidence="17">
    <location>
        <position position="353"/>
    </location>
    <ligand>
        <name>UDP-N-acetyl-alpha-D-glucosamine</name>
        <dbReference type="ChEBI" id="CHEBI:57705"/>
    </ligand>
</feature>
<dbReference type="EC" id="2.7.7.23" evidence="17"/>
<feature type="binding site" evidence="17">
    <location>
        <begin position="388"/>
        <end position="389"/>
    </location>
    <ligand>
        <name>acetyl-CoA</name>
        <dbReference type="ChEBI" id="CHEBI:57288"/>
    </ligand>
</feature>
<dbReference type="GO" id="GO:0071555">
    <property type="term" value="P:cell wall organization"/>
    <property type="evidence" value="ECO:0007669"/>
    <property type="project" value="UniProtKB-KW"/>
</dbReference>
<keyword evidence="12 17" id="KW-0012">Acyltransferase</keyword>
<feature type="binding site" evidence="17">
    <location>
        <position position="407"/>
    </location>
    <ligand>
        <name>acetyl-CoA</name>
        <dbReference type="ChEBI" id="CHEBI:57288"/>
    </ligand>
</feature>
<dbReference type="GO" id="GO:0005737">
    <property type="term" value="C:cytoplasm"/>
    <property type="evidence" value="ECO:0007669"/>
    <property type="project" value="UniProtKB-SubCell"/>
</dbReference>
<dbReference type="EMBL" id="JARGDN010000007">
    <property type="protein sequence ID" value="MDG9733874.1"/>
    <property type="molecule type" value="Genomic_DNA"/>
</dbReference>
<feature type="region of interest" description="N-acetyltransferase" evidence="17">
    <location>
        <begin position="254"/>
        <end position="459"/>
    </location>
</feature>
<name>A0A5B8T6W7_LEUPS</name>
<gene>
    <name evidence="17 20" type="primary">glmU</name>
    <name evidence="20" type="ORF">FGL85_10545</name>
    <name evidence="19" type="ORF">P1N92_07070</name>
</gene>
<dbReference type="SUPFAM" id="SSF51161">
    <property type="entry name" value="Trimeric LpxA-like enzymes"/>
    <property type="match status" value="1"/>
</dbReference>
<comment type="pathway">
    <text evidence="1 17">Nucleotide-sugar biosynthesis; UDP-N-acetyl-alpha-D-glucosamine biosynthesis; N-acetyl-alpha-D-glucosamine 1-phosphate from alpha-D-glucosamine 6-phosphate (route II): step 2/2.</text>
</comment>
<dbReference type="GO" id="GO:0009245">
    <property type="term" value="P:lipid A biosynthetic process"/>
    <property type="evidence" value="ECO:0007669"/>
    <property type="project" value="UniProtKB-UniRule"/>
</dbReference>
<evidence type="ECO:0000256" key="14">
    <source>
        <dbReference type="ARBA" id="ARBA00048247"/>
    </source>
</evidence>
<keyword evidence="22" id="KW-1185">Reference proteome</keyword>
<dbReference type="CDD" id="cd02540">
    <property type="entry name" value="GT2_GlmU_N_bac"/>
    <property type="match status" value="1"/>
</dbReference>
<dbReference type="PANTHER" id="PTHR43584:SF3">
    <property type="entry name" value="BIFUNCTIONAL PROTEIN GLMU"/>
    <property type="match status" value="1"/>
</dbReference>
<comment type="subcellular location">
    <subcellularLocation>
        <location evidence="17">Cytoplasm</location>
    </subcellularLocation>
</comment>
<comment type="similarity">
    <text evidence="17">In the N-terminal section; belongs to the N-acetylglucosamine-1-phosphate uridyltransferase family.</text>
</comment>
<organism evidence="20 21">
    <name type="scientific">Leuconostoc pseudomesenteroides</name>
    <dbReference type="NCBI Taxonomy" id="33968"/>
    <lineage>
        <taxon>Bacteria</taxon>
        <taxon>Bacillati</taxon>
        <taxon>Bacillota</taxon>
        <taxon>Bacilli</taxon>
        <taxon>Lactobacillales</taxon>
        <taxon>Lactobacillaceae</taxon>
        <taxon>Leuconostoc</taxon>
    </lineage>
</organism>
<dbReference type="Gene3D" id="2.160.10.10">
    <property type="entry name" value="Hexapeptide repeat proteins"/>
    <property type="match status" value="1"/>
</dbReference>
<feature type="binding site" evidence="17">
    <location>
        <position position="75"/>
    </location>
    <ligand>
        <name>UDP-N-acetyl-alpha-D-glucosamine</name>
        <dbReference type="ChEBI" id="CHEBI:57705"/>
    </ligand>
</feature>
<dbReference type="GO" id="GO:0019134">
    <property type="term" value="F:glucosamine-1-phosphate N-acetyltransferase activity"/>
    <property type="evidence" value="ECO:0007669"/>
    <property type="project" value="UniProtKB-UniRule"/>
</dbReference>
<dbReference type="CDD" id="cd03353">
    <property type="entry name" value="LbH_GlmU_C"/>
    <property type="match status" value="1"/>
</dbReference>
<dbReference type="InterPro" id="IPR005882">
    <property type="entry name" value="Bifunctional_GlmU"/>
</dbReference>
<feature type="active site" description="Proton acceptor" evidence="17">
    <location>
        <position position="365"/>
    </location>
</feature>
<feature type="binding site" evidence="17">
    <location>
        <position position="379"/>
    </location>
    <ligand>
        <name>UDP-N-acetyl-alpha-D-glucosamine</name>
        <dbReference type="ChEBI" id="CHEBI:57705"/>
    </ligand>
</feature>
<dbReference type="UniPathway" id="UPA00113">
    <property type="reaction ID" value="UER00532"/>
</dbReference>
<evidence type="ECO:0000256" key="13">
    <source>
        <dbReference type="ARBA" id="ARBA00023316"/>
    </source>
</evidence>
<evidence type="ECO:0000256" key="15">
    <source>
        <dbReference type="ARBA" id="ARBA00048493"/>
    </source>
</evidence>
<evidence type="ECO:0000256" key="4">
    <source>
        <dbReference type="ARBA" id="ARBA00022679"/>
    </source>
</evidence>
<dbReference type="EC" id="2.3.1.157" evidence="17"/>
<dbReference type="InterPro" id="IPR050065">
    <property type="entry name" value="GlmU-like"/>
</dbReference>
<evidence type="ECO:0000313" key="20">
    <source>
        <dbReference type="EMBL" id="QEA42918.1"/>
    </source>
</evidence>
<feature type="binding site" evidence="17">
    <location>
        <position position="382"/>
    </location>
    <ligand>
        <name>acetyl-CoA</name>
        <dbReference type="ChEBI" id="CHEBI:57288"/>
    </ligand>
</feature>
<dbReference type="GO" id="GO:0006048">
    <property type="term" value="P:UDP-N-acetylglucosamine biosynthetic process"/>
    <property type="evidence" value="ECO:0007669"/>
    <property type="project" value="UniProtKB-UniPathway"/>
</dbReference>
<protein>
    <recommendedName>
        <fullName evidence="17">Bifunctional protein GlmU</fullName>
    </recommendedName>
    <domain>
        <recommendedName>
            <fullName evidence="17">UDP-N-acetylglucosamine pyrophosphorylase</fullName>
            <ecNumber evidence="17">2.7.7.23</ecNumber>
        </recommendedName>
        <alternativeName>
            <fullName evidence="17">N-acetylglucosamine-1-phosphate uridyltransferase</fullName>
        </alternativeName>
    </domain>
    <domain>
        <recommendedName>
            <fullName evidence="17">Glucosamine-1-phosphate N-acetyltransferase</fullName>
            <ecNumber evidence="17">2.3.1.157</ecNumber>
        </recommendedName>
    </domain>
</protein>
<keyword evidence="6 17" id="KW-0479">Metal-binding</keyword>
<dbReference type="NCBIfam" id="TIGR01173">
    <property type="entry name" value="glmU"/>
    <property type="match status" value="1"/>
</dbReference>
<comment type="function">
    <text evidence="16 17">Catalyzes the last two sequential reactions in the de novo biosynthetic pathway for UDP-N-acetylglucosamine (UDP-GlcNAc). The C-terminal domain catalyzes the transfer of acetyl group from acetyl coenzyme A to glucosamine-1-phosphate (GlcN-1-P) to produce N-acetylglucosamine-1-phosphate (GlcNAc-1-P), which is converted into UDP-GlcNAc by the transfer of uridine 5-monophosphate (from uridine 5-triphosphate), a reaction catalyzed by the N-terminal domain.</text>
</comment>
<feature type="binding site" evidence="17">
    <location>
        <position position="442"/>
    </location>
    <ligand>
        <name>acetyl-CoA</name>
        <dbReference type="ChEBI" id="CHEBI:57288"/>
    </ligand>
</feature>
<feature type="binding site" evidence="17">
    <location>
        <begin position="11"/>
        <end position="14"/>
    </location>
    <ligand>
        <name>UDP-N-acetyl-alpha-D-glucosamine</name>
        <dbReference type="ChEBI" id="CHEBI:57705"/>
    </ligand>
</feature>
<dbReference type="InterPro" id="IPR011004">
    <property type="entry name" value="Trimer_LpxA-like_sf"/>
</dbReference>
<evidence type="ECO:0000256" key="5">
    <source>
        <dbReference type="ARBA" id="ARBA00022695"/>
    </source>
</evidence>
<feature type="domain" description="Nucleotidyl transferase" evidence="18">
    <location>
        <begin position="9"/>
        <end position="218"/>
    </location>
</feature>
<dbReference type="GO" id="GO:0003977">
    <property type="term" value="F:UDP-N-acetylglucosamine diphosphorylase activity"/>
    <property type="evidence" value="ECO:0007669"/>
    <property type="project" value="UniProtKB-UniRule"/>
</dbReference>
<evidence type="ECO:0000256" key="10">
    <source>
        <dbReference type="ARBA" id="ARBA00022984"/>
    </source>
</evidence>
<dbReference type="GO" id="GO:0016020">
    <property type="term" value="C:membrane"/>
    <property type="evidence" value="ECO:0007669"/>
    <property type="project" value="GOC"/>
</dbReference>
<feature type="binding site" evidence="17">
    <location>
        <begin position="80"/>
        <end position="81"/>
    </location>
    <ligand>
        <name>UDP-N-acetyl-alpha-D-glucosamine</name>
        <dbReference type="ChEBI" id="CHEBI:57705"/>
    </ligand>
</feature>
<feature type="binding site" evidence="17">
    <location>
        <position position="172"/>
    </location>
    <ligand>
        <name>UDP-N-acetyl-alpha-D-glucosamine</name>
        <dbReference type="ChEBI" id="CHEBI:57705"/>
    </ligand>
</feature>
<keyword evidence="10 17" id="KW-0573">Peptidoglycan synthesis</keyword>
<feature type="region of interest" description="Linker" evidence="17">
    <location>
        <begin position="233"/>
        <end position="253"/>
    </location>
</feature>
<evidence type="ECO:0000313" key="22">
    <source>
        <dbReference type="Proteomes" id="UP001529201"/>
    </source>
</evidence>
<comment type="cofactor">
    <cofactor evidence="17">
        <name>Mg(2+)</name>
        <dbReference type="ChEBI" id="CHEBI:18420"/>
    </cofactor>
    <text evidence="17">Binds 1 Mg(2+) ion per subunit.</text>
</comment>
<feature type="region of interest" description="Pyrophosphorylase" evidence="17">
    <location>
        <begin position="1"/>
        <end position="232"/>
    </location>
</feature>
<comment type="pathway">
    <text evidence="17">Bacterial outer membrane biogenesis; LPS lipid A biosynthesis.</text>
</comment>
<evidence type="ECO:0000256" key="17">
    <source>
        <dbReference type="HAMAP-Rule" id="MF_01631"/>
    </source>
</evidence>
<proteinExistence type="inferred from homology"/>
<keyword evidence="3 17" id="KW-0963">Cytoplasm</keyword>
<evidence type="ECO:0000256" key="11">
    <source>
        <dbReference type="ARBA" id="ARBA00023268"/>
    </source>
</evidence>
<evidence type="ECO:0000256" key="16">
    <source>
        <dbReference type="ARBA" id="ARBA00049628"/>
    </source>
</evidence>
<dbReference type="GO" id="GO:0009252">
    <property type="term" value="P:peptidoglycan biosynthetic process"/>
    <property type="evidence" value="ECO:0007669"/>
    <property type="project" value="UniProtKB-UniRule"/>
</dbReference>
<dbReference type="KEGG" id="lpse:FGL85_10545"/>
<dbReference type="InterPro" id="IPR029044">
    <property type="entry name" value="Nucleotide-diphossugar_trans"/>
</dbReference>
<evidence type="ECO:0000313" key="19">
    <source>
        <dbReference type="EMBL" id="MDG9733874.1"/>
    </source>
</evidence>
<dbReference type="GO" id="GO:0000902">
    <property type="term" value="P:cell morphogenesis"/>
    <property type="evidence" value="ECO:0007669"/>
    <property type="project" value="UniProtKB-UniRule"/>
</dbReference>
<feature type="binding site" evidence="17">
    <location>
        <begin position="103"/>
        <end position="105"/>
    </location>
    <ligand>
        <name>UDP-N-acetyl-alpha-D-glucosamine</name>
        <dbReference type="ChEBI" id="CHEBI:57705"/>
    </ligand>
</feature>
<keyword evidence="8 17" id="KW-0460">Magnesium</keyword>
<comment type="similarity">
    <text evidence="17">In the C-terminal section; belongs to the transferase hexapeptide repeat family.</text>
</comment>
<dbReference type="SUPFAM" id="SSF53448">
    <property type="entry name" value="Nucleotide-diphospho-sugar transferases"/>
    <property type="match status" value="1"/>
</dbReference>
<reference evidence="20 21" key="1">
    <citation type="submission" date="2019-06" db="EMBL/GenBank/DDBJ databases">
        <title>Genome analyses of bacteria isolated from kimchi.</title>
        <authorList>
            <person name="Lee S."/>
            <person name="Ahn S."/>
            <person name="Roh S."/>
        </authorList>
    </citation>
    <scope>NUCLEOTIDE SEQUENCE [LARGE SCALE GENOMIC DNA]</scope>
    <source>
        <strain evidence="20 21">CBA3630</strain>
    </source>
</reference>
<comment type="subunit">
    <text evidence="17">Homotrimer.</text>
</comment>
<evidence type="ECO:0000313" key="21">
    <source>
        <dbReference type="Proteomes" id="UP000321296"/>
    </source>
</evidence>
<keyword evidence="4 17" id="KW-0808">Transferase</keyword>
<evidence type="ECO:0000256" key="3">
    <source>
        <dbReference type="ARBA" id="ARBA00022490"/>
    </source>
</evidence>
<keyword evidence="7 17" id="KW-0677">Repeat</keyword>
<feature type="binding site" evidence="17">
    <location>
        <position position="25"/>
    </location>
    <ligand>
        <name>UDP-N-acetyl-alpha-D-glucosamine</name>
        <dbReference type="ChEBI" id="CHEBI:57705"/>
    </ligand>
</feature>
<keyword evidence="11 17" id="KW-0511">Multifunctional enzyme</keyword>
<evidence type="ECO:0000256" key="2">
    <source>
        <dbReference type="ARBA" id="ARBA00005208"/>
    </source>
</evidence>
<feature type="binding site" evidence="17">
    <location>
        <position position="230"/>
    </location>
    <ligand>
        <name>Mg(2+)</name>
        <dbReference type="ChEBI" id="CHEBI:18420"/>
    </ligand>
</feature>
<dbReference type="UniPathway" id="UPA00973"/>
<dbReference type="AlphaFoldDB" id="A0A5B8T6W7"/>